<comment type="caution">
    <text evidence="1">The sequence shown here is derived from an EMBL/GenBank/DDBJ whole genome shotgun (WGS) entry which is preliminary data.</text>
</comment>
<organism evidence="1 2">
    <name type="scientific">Snuella lapsa</name>
    <dbReference type="NCBI Taxonomy" id="870481"/>
    <lineage>
        <taxon>Bacteria</taxon>
        <taxon>Pseudomonadati</taxon>
        <taxon>Bacteroidota</taxon>
        <taxon>Flavobacteriia</taxon>
        <taxon>Flavobacteriales</taxon>
        <taxon>Flavobacteriaceae</taxon>
        <taxon>Snuella</taxon>
    </lineage>
</organism>
<reference evidence="2" key="1">
    <citation type="journal article" date="2019" name="Int. J. Syst. Evol. Microbiol.">
        <title>The Global Catalogue of Microorganisms (GCM) 10K type strain sequencing project: providing services to taxonomists for standard genome sequencing and annotation.</title>
        <authorList>
            <consortium name="The Broad Institute Genomics Platform"/>
            <consortium name="The Broad Institute Genome Sequencing Center for Infectious Disease"/>
            <person name="Wu L."/>
            <person name="Ma J."/>
        </authorList>
    </citation>
    <scope>NUCLEOTIDE SEQUENCE [LARGE SCALE GENOMIC DNA]</scope>
    <source>
        <strain evidence="2">JCM 17111</strain>
    </source>
</reference>
<dbReference type="EMBL" id="BAABCY010000080">
    <property type="protein sequence ID" value="GAA3579497.1"/>
    <property type="molecule type" value="Genomic_DNA"/>
</dbReference>
<proteinExistence type="predicted"/>
<protein>
    <submittedName>
        <fullName evidence="1">Uncharacterized protein</fullName>
    </submittedName>
</protein>
<dbReference type="Proteomes" id="UP001500954">
    <property type="component" value="Unassembled WGS sequence"/>
</dbReference>
<evidence type="ECO:0000313" key="2">
    <source>
        <dbReference type="Proteomes" id="UP001500954"/>
    </source>
</evidence>
<accession>A0ABP6Y9D1</accession>
<sequence length="240" mass="28197">MKRDRSVMHYNRKTLRGTLIIIMLLISSFKSSSQESMVVDADITDLSALIGSKKYSFYITDLEDVPDKIKYNLDSYLKIILGELYVNAVFKEGYISDLDGYFQENPNTFDRGWVITKYQFVFDLKKPEIGIVNYPIKVDVDEYGQVIECNWPRKWFGKVNDFVERSKIKAKAMKWAEKNTLNSTDFDVDLIYDSGNNTMSWKFRFPKERPDFSGSYQMLEIDWSNNEILKEYTIYTTISH</sequence>
<gene>
    <name evidence="1" type="ORF">GCM10022395_30200</name>
</gene>
<keyword evidence="2" id="KW-1185">Reference proteome</keyword>
<dbReference type="RefSeq" id="WP_345007214.1">
    <property type="nucleotide sequence ID" value="NZ_BAABCY010000080.1"/>
</dbReference>
<name>A0ABP6Y9D1_9FLAO</name>
<evidence type="ECO:0000313" key="1">
    <source>
        <dbReference type="EMBL" id="GAA3579497.1"/>
    </source>
</evidence>